<protein>
    <submittedName>
        <fullName evidence="1">Uncharacterized protein</fullName>
    </submittedName>
</protein>
<name>A0ABU7USI9_9CLOT</name>
<reference evidence="1 2" key="1">
    <citation type="submission" date="2023-11" db="EMBL/GenBank/DDBJ databases">
        <title>Draft genome sequence of a psychrophilic Clostridium strain from permafrost water brine.</title>
        <authorList>
            <person name="Shcherbakova V.A."/>
            <person name="Trubitsyn V.E."/>
            <person name="Zakharyuk A.G."/>
        </authorList>
    </citation>
    <scope>NUCLEOTIDE SEQUENCE [LARGE SCALE GENOMIC DNA]</scope>
    <source>
        <strain evidence="1 2">14F</strain>
    </source>
</reference>
<comment type="caution">
    <text evidence="1">The sequence shown here is derived from an EMBL/GenBank/DDBJ whole genome shotgun (WGS) entry which is preliminary data.</text>
</comment>
<dbReference type="RefSeq" id="WP_216251942.1">
    <property type="nucleotide sequence ID" value="NZ_JAZHFS010000013.1"/>
</dbReference>
<keyword evidence="2" id="KW-1185">Reference proteome</keyword>
<accession>A0ABU7USI9</accession>
<proteinExistence type="predicted"/>
<evidence type="ECO:0000313" key="1">
    <source>
        <dbReference type="EMBL" id="MEF2113542.1"/>
    </source>
</evidence>
<organism evidence="1 2">
    <name type="scientific">Clostridium frigoriphilum</name>
    <dbReference type="NCBI Taxonomy" id="443253"/>
    <lineage>
        <taxon>Bacteria</taxon>
        <taxon>Bacillati</taxon>
        <taxon>Bacillota</taxon>
        <taxon>Clostridia</taxon>
        <taxon>Eubacteriales</taxon>
        <taxon>Clostridiaceae</taxon>
        <taxon>Clostridium</taxon>
    </lineage>
</organism>
<dbReference type="EMBL" id="JAZHFS010000013">
    <property type="protein sequence ID" value="MEF2113542.1"/>
    <property type="molecule type" value="Genomic_DNA"/>
</dbReference>
<sequence length="45" mass="5190">MTIPIVFQLKMEKALSKKKAEDMILNGLDIQVIPETTLYQILKNE</sequence>
<dbReference type="Proteomes" id="UP001498469">
    <property type="component" value="Unassembled WGS sequence"/>
</dbReference>
<evidence type="ECO:0000313" key="2">
    <source>
        <dbReference type="Proteomes" id="UP001498469"/>
    </source>
</evidence>
<gene>
    <name evidence="1" type="ORF">SJI18_14645</name>
</gene>